<dbReference type="eggNOG" id="COG0577">
    <property type="taxonomic scope" value="Bacteria"/>
</dbReference>
<dbReference type="PANTHER" id="PTHR30572:SF4">
    <property type="entry name" value="ABC TRANSPORTER PERMEASE YTRF"/>
    <property type="match status" value="1"/>
</dbReference>
<dbReference type="Pfam" id="PF02687">
    <property type="entry name" value="FtsX"/>
    <property type="match status" value="2"/>
</dbReference>
<comment type="subcellular location">
    <subcellularLocation>
        <location evidence="1">Cell membrane</location>
        <topology evidence="1">Multi-pass membrane protein</topology>
    </subcellularLocation>
</comment>
<dbReference type="GO" id="GO:0005886">
    <property type="term" value="C:plasma membrane"/>
    <property type="evidence" value="ECO:0007669"/>
    <property type="project" value="UniProtKB-SubCell"/>
</dbReference>
<feature type="transmembrane region" description="Helical" evidence="7">
    <location>
        <begin position="319"/>
        <end position="349"/>
    </location>
</feature>
<accession>W0RT30</accession>
<dbReference type="InParanoid" id="W0RT30"/>
<evidence type="ECO:0000256" key="1">
    <source>
        <dbReference type="ARBA" id="ARBA00004651"/>
    </source>
</evidence>
<feature type="domain" description="ABC3 transporter permease C-terminal" evidence="8">
    <location>
        <begin position="276"/>
        <end position="394"/>
    </location>
</feature>
<name>W0RT30_9BACT</name>
<evidence type="ECO:0000313" key="11">
    <source>
        <dbReference type="Proteomes" id="UP000019151"/>
    </source>
</evidence>
<feature type="transmembrane region" description="Helical" evidence="7">
    <location>
        <begin position="419"/>
        <end position="438"/>
    </location>
</feature>
<keyword evidence="4 7" id="KW-1133">Transmembrane helix</keyword>
<evidence type="ECO:0000259" key="8">
    <source>
        <dbReference type="Pfam" id="PF02687"/>
    </source>
</evidence>
<dbReference type="KEGG" id="gba:J421_6311"/>
<feature type="transmembrane region" description="Helical" evidence="7">
    <location>
        <begin position="766"/>
        <end position="785"/>
    </location>
</feature>
<keyword evidence="11" id="KW-1185">Reference proteome</keyword>
<evidence type="ECO:0000259" key="9">
    <source>
        <dbReference type="Pfam" id="PF12704"/>
    </source>
</evidence>
<dbReference type="InterPro" id="IPR025857">
    <property type="entry name" value="MacB_PCD"/>
</dbReference>
<gene>
    <name evidence="10" type="ORF">J421_6311</name>
</gene>
<evidence type="ECO:0000256" key="5">
    <source>
        <dbReference type="ARBA" id="ARBA00023136"/>
    </source>
</evidence>
<feature type="transmembrane region" description="Helical" evidence="7">
    <location>
        <begin position="675"/>
        <end position="704"/>
    </location>
</feature>
<feature type="domain" description="ABC3 transporter permease C-terminal" evidence="8">
    <location>
        <begin position="682"/>
        <end position="795"/>
    </location>
</feature>
<dbReference type="AlphaFoldDB" id="W0RT30"/>
<dbReference type="PANTHER" id="PTHR30572">
    <property type="entry name" value="MEMBRANE COMPONENT OF TRANSPORTER-RELATED"/>
    <property type="match status" value="1"/>
</dbReference>
<keyword evidence="2" id="KW-1003">Cell membrane</keyword>
<evidence type="ECO:0000256" key="3">
    <source>
        <dbReference type="ARBA" id="ARBA00022692"/>
    </source>
</evidence>
<evidence type="ECO:0000313" key="10">
    <source>
        <dbReference type="EMBL" id="AHG93846.1"/>
    </source>
</evidence>
<dbReference type="InterPro" id="IPR050250">
    <property type="entry name" value="Macrolide_Exporter_MacB"/>
</dbReference>
<reference evidence="10 11" key="1">
    <citation type="journal article" date="2014" name="Genome Announc.">
        <title>Genome Sequence and Methylome of Soil Bacterium Gemmatirosa kalamazoonensis KBS708T, a Member of the Rarely Cultivated Gemmatimonadetes Phylum.</title>
        <authorList>
            <person name="Debruyn J.M."/>
            <person name="Radosevich M."/>
            <person name="Wommack K.E."/>
            <person name="Polson S.W."/>
            <person name="Hauser L.J."/>
            <person name="Fawaz M.N."/>
            <person name="Korlach J."/>
            <person name="Tsai Y.C."/>
        </authorList>
    </citation>
    <scope>NUCLEOTIDE SEQUENCE [LARGE SCALE GENOMIC DNA]</scope>
    <source>
        <strain evidence="10 11">KBS708</strain>
        <plasmid evidence="11">Plasmid 2</plasmid>
    </source>
</reference>
<dbReference type="NCBIfam" id="TIGR03434">
    <property type="entry name" value="ADOP"/>
    <property type="match status" value="1"/>
</dbReference>
<dbReference type="Pfam" id="PF12704">
    <property type="entry name" value="MacB_PCD"/>
    <property type="match status" value="2"/>
</dbReference>
<keyword evidence="5 7" id="KW-0472">Membrane</keyword>
<evidence type="ECO:0000256" key="4">
    <source>
        <dbReference type="ARBA" id="ARBA00022989"/>
    </source>
</evidence>
<feature type="transmembrane region" description="Helical" evidence="7">
    <location>
        <begin position="21"/>
        <end position="43"/>
    </location>
</feature>
<evidence type="ECO:0000256" key="7">
    <source>
        <dbReference type="SAM" id="Phobius"/>
    </source>
</evidence>
<organism evidence="10 11">
    <name type="scientific">Gemmatirosa kalamazoonensis</name>
    <dbReference type="NCBI Taxonomy" id="861299"/>
    <lineage>
        <taxon>Bacteria</taxon>
        <taxon>Pseudomonadati</taxon>
        <taxon>Gemmatimonadota</taxon>
        <taxon>Gemmatimonadia</taxon>
        <taxon>Gemmatimonadales</taxon>
        <taxon>Gemmatimonadaceae</taxon>
        <taxon>Gemmatirosa</taxon>
    </lineage>
</organism>
<geneLocation type="plasmid" evidence="10 11">
    <name>2</name>
</geneLocation>
<keyword evidence="3 7" id="KW-0812">Transmembrane</keyword>
<evidence type="ECO:0000256" key="6">
    <source>
        <dbReference type="ARBA" id="ARBA00038076"/>
    </source>
</evidence>
<feature type="transmembrane region" description="Helical" evidence="7">
    <location>
        <begin position="731"/>
        <end position="760"/>
    </location>
</feature>
<dbReference type="GO" id="GO:0022857">
    <property type="term" value="F:transmembrane transporter activity"/>
    <property type="evidence" value="ECO:0007669"/>
    <property type="project" value="TreeGrafter"/>
</dbReference>
<feature type="domain" description="MacB-like periplasmic core" evidence="9">
    <location>
        <begin position="474"/>
        <end position="646"/>
    </location>
</feature>
<feature type="transmembrane region" description="Helical" evidence="7">
    <location>
        <begin position="369"/>
        <end position="390"/>
    </location>
</feature>
<comment type="similarity">
    <text evidence="6">Belongs to the ABC-4 integral membrane protein family.</text>
</comment>
<keyword evidence="10" id="KW-0614">Plasmid</keyword>
<evidence type="ECO:0000256" key="2">
    <source>
        <dbReference type="ARBA" id="ARBA00022475"/>
    </source>
</evidence>
<dbReference type="Proteomes" id="UP000019151">
    <property type="component" value="Plasmid 2"/>
</dbReference>
<protein>
    <submittedName>
        <fullName evidence="10">Permease</fullName>
    </submittedName>
</protein>
<feature type="transmembrane region" description="Helical" evidence="7">
    <location>
        <begin position="268"/>
        <end position="292"/>
    </location>
</feature>
<feature type="domain" description="MacB-like periplasmic core" evidence="9">
    <location>
        <begin position="22"/>
        <end position="233"/>
    </location>
</feature>
<dbReference type="HOGENOM" id="CLU_009433_1_0_0"/>
<sequence length="802" mass="83680">MMSLGKDVRLAVRALARSRGFTVVAALSLALGIAACTLIFSALDTLILRALPFEALDRLVGISETTRDCPSCSSSVGDYAVLRRDARALRGVATTVPWSGTLAGRDGAERVEGRRVTPGFFALLGARPALGRTFDGDSLAPPPLRSVVLGDRLWRTRFGGDSTIVGRTITLNGLAYTVTGVMPPRFAFGGVDDLWIPLWFSPGQERDHLSHGYLLAARLAPGATRARLQTELDGISKRIAATYPEQNLGMRLRARPLADALVGDIRRYFVPLLAGVGFVLLIVCANVANLTLARASERRREIALRAALGARRWRVARQLLVESALLAAAGVVLGLGVAAVCVPVLRGGVPAHLRQSLPGWDALALDARAAGFSVAVGVACVLLFGVVPALRSSRPDLSAALSEGSRGSTSADGGSLRRALVVAQLALALSLLAGGALMTRSLAKLVVADTGFRAERALTMALQVPARKYAGADAARRFVERTRAQIAALPGVAAVAGTWNLPLSGERNFTQYDLAGRAPTPLAEQPSATDAWVTPGYFAALGIALRQGRDFTPQDDSTAPRVVLVSESFARRAWPAGDAIGRGVITNGTTYAVVGVVADVRQDGVEIAATPAIYRDIEQTSGGIPTALVVRARAEPTALTASIRRALSAIDPDAAIADVRTMPQVVGDYLAPWRLLAALLGAFAGAALGIAAVGIYGVMAYAVAQRTHEIGIRMALGAERARVMTMVLRQAMALVAAGVAFGALGALGTARALSFLLYGVGAGDPLALGAVVALLAVVALVAAWVPARRAARVDPVVALRAP</sequence>
<proteinExistence type="inferred from homology"/>
<dbReference type="InterPro" id="IPR017800">
    <property type="entry name" value="ADOP"/>
</dbReference>
<dbReference type="EMBL" id="CP007130">
    <property type="protein sequence ID" value="AHG93846.1"/>
    <property type="molecule type" value="Genomic_DNA"/>
</dbReference>
<dbReference type="InterPro" id="IPR003838">
    <property type="entry name" value="ABC3_permease_C"/>
</dbReference>